<dbReference type="EMBL" id="JABFAD010000006">
    <property type="protein sequence ID" value="MBA0799539.1"/>
    <property type="molecule type" value="Genomic_DNA"/>
</dbReference>
<feature type="non-terminal residue" evidence="1">
    <location>
        <position position="1"/>
    </location>
</feature>
<name>A0A7J9GPN2_9ROSI</name>
<accession>A0A7J9GPN2</accession>
<dbReference type="AlphaFoldDB" id="A0A7J9GPN2"/>
<dbReference type="Proteomes" id="UP000593560">
    <property type="component" value="Unassembled WGS sequence"/>
</dbReference>
<dbReference type="OrthoDB" id="939951at2759"/>
<proteinExistence type="predicted"/>
<gene>
    <name evidence="1" type="ORF">Gohar_010051</name>
</gene>
<keyword evidence="2" id="KW-1185">Reference proteome</keyword>
<protein>
    <submittedName>
        <fullName evidence="1">Uncharacterized protein</fullName>
    </submittedName>
</protein>
<organism evidence="1 2">
    <name type="scientific">Gossypium harknessii</name>
    <dbReference type="NCBI Taxonomy" id="34285"/>
    <lineage>
        <taxon>Eukaryota</taxon>
        <taxon>Viridiplantae</taxon>
        <taxon>Streptophyta</taxon>
        <taxon>Embryophyta</taxon>
        <taxon>Tracheophyta</taxon>
        <taxon>Spermatophyta</taxon>
        <taxon>Magnoliopsida</taxon>
        <taxon>eudicotyledons</taxon>
        <taxon>Gunneridae</taxon>
        <taxon>Pentapetalae</taxon>
        <taxon>rosids</taxon>
        <taxon>malvids</taxon>
        <taxon>Malvales</taxon>
        <taxon>Malvaceae</taxon>
        <taxon>Malvoideae</taxon>
        <taxon>Gossypium</taxon>
    </lineage>
</organism>
<sequence>MSLNLTGTRFYYSNFNNIFWSSGCGNLITIFGNETDNLIGGCLQSSCRINNKTSSIVGCLLTIPTGLSSFFANMSDMVDPSDYRRKRSCGFASLMSYNFNFTDDFDLSNRTHAPTQLQWGTLIYGECYLNDSSDTSCTVDGEYCWSRMSSNHLCSCKRDFDGISYSRSCKGGRCDNYKYCNILCLNTPNNYCWPNSCPPHYEYNSLRFRCKRKTQTQNTRNLKSIIV</sequence>
<evidence type="ECO:0000313" key="2">
    <source>
        <dbReference type="Proteomes" id="UP000593560"/>
    </source>
</evidence>
<reference evidence="1 2" key="1">
    <citation type="journal article" date="2019" name="Genome Biol. Evol.">
        <title>Insights into the evolution of the New World diploid cottons (Gossypium, subgenus Houzingenia) based on genome sequencing.</title>
        <authorList>
            <person name="Grover C.E."/>
            <person name="Arick M.A. 2nd"/>
            <person name="Thrash A."/>
            <person name="Conover J.L."/>
            <person name="Sanders W.S."/>
            <person name="Peterson D.G."/>
            <person name="Frelichowski J.E."/>
            <person name="Scheffler J.A."/>
            <person name="Scheffler B.E."/>
            <person name="Wendel J.F."/>
        </authorList>
    </citation>
    <scope>NUCLEOTIDE SEQUENCE [LARGE SCALE GENOMIC DNA]</scope>
    <source>
        <strain evidence="1">0</strain>
        <tissue evidence="1">Leaf</tissue>
    </source>
</reference>
<comment type="caution">
    <text evidence="1">The sequence shown here is derived from an EMBL/GenBank/DDBJ whole genome shotgun (WGS) entry which is preliminary data.</text>
</comment>
<evidence type="ECO:0000313" key="1">
    <source>
        <dbReference type="EMBL" id="MBA0799539.1"/>
    </source>
</evidence>